<dbReference type="RefSeq" id="WP_245686622.1">
    <property type="nucleotide sequence ID" value="NZ_FMVT01000006.1"/>
</dbReference>
<protein>
    <submittedName>
        <fullName evidence="3">Hint domain-containing protein</fullName>
    </submittedName>
</protein>
<dbReference type="InterPro" id="IPR036844">
    <property type="entry name" value="Hint_dom_sf"/>
</dbReference>
<dbReference type="Pfam" id="PF13403">
    <property type="entry name" value="Hint_2"/>
    <property type="match status" value="1"/>
</dbReference>
<dbReference type="Gene3D" id="2.170.16.10">
    <property type="entry name" value="Hedgehog/Intein (Hint) domain"/>
    <property type="match status" value="1"/>
</dbReference>
<feature type="domain" description="Hedgehog/Intein (Hint)" evidence="2">
    <location>
        <begin position="149"/>
        <end position="295"/>
    </location>
</feature>
<accession>A0A1G5H6M3</accession>
<feature type="compositionally biased region" description="Polar residues" evidence="1">
    <location>
        <begin position="41"/>
        <end position="57"/>
    </location>
</feature>
<dbReference type="STRING" id="336292.SAMN05660710_02005"/>
<dbReference type="InterPro" id="IPR028992">
    <property type="entry name" value="Hedgehog/Intein_dom"/>
</dbReference>
<organism evidence="3 4">
    <name type="scientific">Paracoccus tibetensis</name>
    <dbReference type="NCBI Taxonomy" id="336292"/>
    <lineage>
        <taxon>Bacteria</taxon>
        <taxon>Pseudomonadati</taxon>
        <taxon>Pseudomonadota</taxon>
        <taxon>Alphaproteobacteria</taxon>
        <taxon>Rhodobacterales</taxon>
        <taxon>Paracoccaceae</taxon>
        <taxon>Paracoccus</taxon>
    </lineage>
</organism>
<evidence type="ECO:0000256" key="1">
    <source>
        <dbReference type="SAM" id="MobiDB-lite"/>
    </source>
</evidence>
<dbReference type="Proteomes" id="UP000199502">
    <property type="component" value="Unassembled WGS sequence"/>
</dbReference>
<evidence type="ECO:0000313" key="3">
    <source>
        <dbReference type="EMBL" id="SCY59169.1"/>
    </source>
</evidence>
<dbReference type="AlphaFoldDB" id="A0A1G5H6M3"/>
<gene>
    <name evidence="3" type="ORF">SAMN05660710_02005</name>
</gene>
<keyword evidence="4" id="KW-1185">Reference proteome</keyword>
<proteinExistence type="predicted"/>
<evidence type="ECO:0000259" key="2">
    <source>
        <dbReference type="Pfam" id="PF13403"/>
    </source>
</evidence>
<evidence type="ECO:0000313" key="4">
    <source>
        <dbReference type="Proteomes" id="UP000199502"/>
    </source>
</evidence>
<reference evidence="3 4" key="1">
    <citation type="submission" date="2016-10" db="EMBL/GenBank/DDBJ databases">
        <authorList>
            <person name="de Groot N.N."/>
        </authorList>
    </citation>
    <scope>NUCLEOTIDE SEQUENCE [LARGE SCALE GENOMIC DNA]</scope>
    <source>
        <strain evidence="3 4">CGMCC 1.8925</strain>
    </source>
</reference>
<feature type="region of interest" description="Disordered" evidence="1">
    <location>
        <begin position="41"/>
        <end position="60"/>
    </location>
</feature>
<name>A0A1G5H6M3_9RHOB</name>
<dbReference type="SUPFAM" id="SSF51294">
    <property type="entry name" value="Hedgehog/intein (Hint) domain"/>
    <property type="match status" value="1"/>
</dbReference>
<dbReference type="EMBL" id="FMVT01000006">
    <property type="protein sequence ID" value="SCY59169.1"/>
    <property type="molecule type" value="Genomic_DNA"/>
</dbReference>
<sequence>MVTVPNAYLVNTSTVLNVTFGADNSSTSALVLNLTNLLPSTGTVTGDNQNGNGSINPGETLDYDRTSTGITGPNDFNNAVVIGVGTAEAVVGVTYPVMLVRRTNALGQTVTTLIYPEGAPGFLQGVTGTLEITLRLRNDNGYSPAFGIVCFARGTMIETVHGLRAIEDLQKDDLVLTKDHGAQPIRWMGSQFLSAQLLRTHPNLRPIRISAGALGDNMPTTDLIVSPQHRILVRSKIAQKMFGTIEVLVAAKQLVLLDGIDVAEDIDSVEYFHIMFDRHEVIVANGAETESLFTGPEAMKAVGPAAREEILTLFPQLADDSFDAVAARTLATGRTGRRMAQRHLQNKGALVQ</sequence>